<dbReference type="Proteomes" id="UP001184230">
    <property type="component" value="Unassembled WGS sequence"/>
</dbReference>
<protein>
    <submittedName>
        <fullName evidence="3">Uncharacterized protein</fullName>
    </submittedName>
</protein>
<evidence type="ECO:0000313" key="3">
    <source>
        <dbReference type="EMBL" id="MDR6534671.1"/>
    </source>
</evidence>
<proteinExistence type="predicted"/>
<feature type="region of interest" description="Disordered" evidence="1">
    <location>
        <begin position="1"/>
        <end position="30"/>
    </location>
</feature>
<evidence type="ECO:0000256" key="1">
    <source>
        <dbReference type="SAM" id="MobiDB-lite"/>
    </source>
</evidence>
<feature type="transmembrane region" description="Helical" evidence="2">
    <location>
        <begin position="50"/>
        <end position="73"/>
    </location>
</feature>
<dbReference type="EMBL" id="JAVDRF010000001">
    <property type="protein sequence ID" value="MDR6534671.1"/>
    <property type="molecule type" value="Genomic_DNA"/>
</dbReference>
<comment type="caution">
    <text evidence="3">The sequence shown here is derived from an EMBL/GenBank/DDBJ whole genome shotgun (WGS) entry which is preliminary data.</text>
</comment>
<reference evidence="3 4" key="1">
    <citation type="submission" date="2023-07" db="EMBL/GenBank/DDBJ databases">
        <title>Sorghum-associated microbial communities from plants grown in Nebraska, USA.</title>
        <authorList>
            <person name="Schachtman D."/>
        </authorList>
    </citation>
    <scope>NUCLEOTIDE SEQUENCE [LARGE SCALE GENOMIC DNA]</scope>
    <source>
        <strain evidence="3 4">DS1781</strain>
    </source>
</reference>
<keyword evidence="2" id="KW-0472">Membrane</keyword>
<gene>
    <name evidence="3" type="ORF">J2739_000431</name>
</gene>
<name>A0ABU1N9D6_9BURK</name>
<accession>A0ABU1N9D6</accession>
<sequence length="109" mass="11647">MDPQQSTPPRSIHDRHRSEAGDPTCGMRTQPLPLTLGARRQAPDGPFLRFALPFLAVLGYYALGICTFAVMAAGNVPGGGDVPQLAWYATETTSPIALAIALAAGRWWV</sequence>
<organism evidence="3 4">
    <name type="scientific">Variovorax soli</name>
    <dbReference type="NCBI Taxonomy" id="376815"/>
    <lineage>
        <taxon>Bacteria</taxon>
        <taxon>Pseudomonadati</taxon>
        <taxon>Pseudomonadota</taxon>
        <taxon>Betaproteobacteria</taxon>
        <taxon>Burkholderiales</taxon>
        <taxon>Comamonadaceae</taxon>
        <taxon>Variovorax</taxon>
    </lineage>
</organism>
<evidence type="ECO:0000256" key="2">
    <source>
        <dbReference type="SAM" id="Phobius"/>
    </source>
</evidence>
<dbReference type="RefSeq" id="WP_309898055.1">
    <property type="nucleotide sequence ID" value="NZ_JAVDRF010000001.1"/>
</dbReference>
<evidence type="ECO:0000313" key="4">
    <source>
        <dbReference type="Proteomes" id="UP001184230"/>
    </source>
</evidence>
<feature type="transmembrane region" description="Helical" evidence="2">
    <location>
        <begin position="85"/>
        <end position="108"/>
    </location>
</feature>
<keyword evidence="2" id="KW-1133">Transmembrane helix</keyword>
<keyword evidence="2" id="KW-0812">Transmembrane</keyword>
<keyword evidence="4" id="KW-1185">Reference proteome</keyword>